<sequence>MNRRSNQGRLYFLLGFVEQSNYLNYYYIKKYLQSKIIIDYNEEPVELEKDNIDYLKPMTEQLAKNCNVELRDGYYITNIVTGECPLCLDYIWNGPFHDVCKHCPARIFSKAQVNNSNVIEETKKNFANYFKNKERVVPPNQKNNIIYLRSTDEAYEEIICLFNIEGTKIFYSPIKQSNVCIDSFGPIEFHQQEKEKQINHYKETINSDPKKSKINSIATVTDLSFIETRQINSESTIIDPEIQFTTQELEPVTNLQSQYKTNDPEFDKNYILHVNIIPSNTNNWDLRKWSIKKLKKELTSRNICFDAKMGRNELINLLKQKMCEGSRFIEDYDEDFSKMDINK</sequence>
<accession>A0A397IBD0</accession>
<organism evidence="1 2">
    <name type="scientific">Diversispora epigaea</name>
    <dbReference type="NCBI Taxonomy" id="1348612"/>
    <lineage>
        <taxon>Eukaryota</taxon>
        <taxon>Fungi</taxon>
        <taxon>Fungi incertae sedis</taxon>
        <taxon>Mucoromycota</taxon>
        <taxon>Glomeromycotina</taxon>
        <taxon>Glomeromycetes</taxon>
        <taxon>Diversisporales</taxon>
        <taxon>Diversisporaceae</taxon>
        <taxon>Diversispora</taxon>
    </lineage>
</organism>
<dbReference type="EMBL" id="PQFF01000252">
    <property type="protein sequence ID" value="RHZ70140.1"/>
    <property type="molecule type" value="Genomic_DNA"/>
</dbReference>
<evidence type="ECO:0000313" key="2">
    <source>
        <dbReference type="Proteomes" id="UP000266861"/>
    </source>
</evidence>
<dbReference type="AlphaFoldDB" id="A0A397IBD0"/>
<proteinExistence type="predicted"/>
<gene>
    <name evidence="1" type="ORF">Glove_275g103</name>
</gene>
<comment type="caution">
    <text evidence="1">The sequence shown here is derived from an EMBL/GenBank/DDBJ whole genome shotgun (WGS) entry which is preliminary data.</text>
</comment>
<keyword evidence="2" id="KW-1185">Reference proteome</keyword>
<dbReference type="Proteomes" id="UP000266861">
    <property type="component" value="Unassembled WGS sequence"/>
</dbReference>
<protein>
    <recommendedName>
        <fullName evidence="3">SAP domain-containing protein</fullName>
    </recommendedName>
</protein>
<evidence type="ECO:0008006" key="3">
    <source>
        <dbReference type="Google" id="ProtNLM"/>
    </source>
</evidence>
<reference evidence="1 2" key="1">
    <citation type="submission" date="2018-08" db="EMBL/GenBank/DDBJ databases">
        <title>Genome and evolution of the arbuscular mycorrhizal fungus Diversispora epigaea (formerly Glomus versiforme) and its bacterial endosymbionts.</title>
        <authorList>
            <person name="Sun X."/>
            <person name="Fei Z."/>
            <person name="Harrison M."/>
        </authorList>
    </citation>
    <scope>NUCLEOTIDE SEQUENCE [LARGE SCALE GENOMIC DNA]</scope>
    <source>
        <strain evidence="1 2">IT104</strain>
    </source>
</reference>
<evidence type="ECO:0000313" key="1">
    <source>
        <dbReference type="EMBL" id="RHZ70140.1"/>
    </source>
</evidence>
<dbReference type="OrthoDB" id="2404417at2759"/>
<name>A0A397IBD0_9GLOM</name>